<name>A0A828XWF9_9LEPT</name>
<accession>A0A828XWF9</accession>
<gene>
    <name evidence="1" type="ORF">LEP1GSC131_0006</name>
</gene>
<organism evidence="1 2">
    <name type="scientific">Leptospira kirschneri str. 200802841</name>
    <dbReference type="NCBI Taxonomy" id="1193047"/>
    <lineage>
        <taxon>Bacteria</taxon>
        <taxon>Pseudomonadati</taxon>
        <taxon>Spirochaetota</taxon>
        <taxon>Spirochaetia</taxon>
        <taxon>Leptospirales</taxon>
        <taxon>Leptospiraceae</taxon>
        <taxon>Leptospira</taxon>
    </lineage>
</organism>
<sequence length="179" mass="20177">MGLKLIFCITIFSFNLLTGAESPVSEKQERINNVEYNETLKYKTTFLRKPPCCPLSRICEANSSVVRPLNPEGNIQYTYDSFSGAENSLGKLVRIEDSNQNKTFSYDKLGRVKKETRVILATTEGNPLPTETAGPYITETRYDLLSRVTRIDYPEHPISHGRMRACYNYGTAGYISGIS</sequence>
<feature type="non-terminal residue" evidence="1">
    <location>
        <position position="179"/>
    </location>
</feature>
<proteinExistence type="predicted"/>
<dbReference type="Gene3D" id="2.180.10.10">
    <property type="entry name" value="RHS repeat-associated core"/>
    <property type="match status" value="1"/>
</dbReference>
<dbReference type="EMBL" id="AKWH02000087">
    <property type="protein sequence ID" value="EKO49531.1"/>
    <property type="molecule type" value="Genomic_DNA"/>
</dbReference>
<dbReference type="AlphaFoldDB" id="A0A828XWF9"/>
<dbReference type="Proteomes" id="UP000006339">
    <property type="component" value="Unassembled WGS sequence"/>
</dbReference>
<keyword evidence="2" id="KW-1185">Reference proteome</keyword>
<evidence type="ECO:0000313" key="2">
    <source>
        <dbReference type="Proteomes" id="UP000006339"/>
    </source>
</evidence>
<evidence type="ECO:0000313" key="1">
    <source>
        <dbReference type="EMBL" id="EKO49531.1"/>
    </source>
</evidence>
<reference evidence="1" key="1">
    <citation type="submission" date="2012-10" db="EMBL/GenBank/DDBJ databases">
        <authorList>
            <person name="Harkins D.M."/>
            <person name="Durkin A.S."/>
            <person name="Brinkac L.M."/>
            <person name="Selengut J.D."/>
            <person name="Sanka R."/>
            <person name="DePew J."/>
            <person name="Purushe J."/>
            <person name="Picardeau M."/>
            <person name="Werts C."/>
            <person name="Goarant C."/>
            <person name="Vinetz J.M."/>
            <person name="Sutton G.G."/>
            <person name="Nelson W.C."/>
            <person name="Fouts D.E."/>
        </authorList>
    </citation>
    <scope>NUCLEOTIDE SEQUENCE [LARGE SCALE GENOMIC DNA]</scope>
    <source>
        <strain evidence="1">200802841</strain>
    </source>
</reference>
<comment type="caution">
    <text evidence="1">The sequence shown here is derived from an EMBL/GenBank/DDBJ whole genome shotgun (WGS) entry which is preliminary data.</text>
</comment>
<protein>
    <recommendedName>
        <fullName evidence="3">RHS repeat protein</fullName>
    </recommendedName>
</protein>
<evidence type="ECO:0008006" key="3">
    <source>
        <dbReference type="Google" id="ProtNLM"/>
    </source>
</evidence>